<comment type="subcellular location">
    <subcellularLocation>
        <location evidence="2 13">Cell membrane</location>
        <topology evidence="2 13">Multi-pass membrane protein</topology>
    </subcellularLocation>
</comment>
<evidence type="ECO:0000256" key="10">
    <source>
        <dbReference type="ARBA" id="ARBA00023112"/>
    </source>
</evidence>
<keyword evidence="8 13" id="KW-1133">Transmembrane helix</keyword>
<keyword evidence="4 13" id="KW-0813">Transport</keyword>
<comment type="similarity">
    <text evidence="13">Belongs to the NiCoT transporter (TC 2.A.52) family.</text>
</comment>
<dbReference type="AlphaFoldDB" id="A0A918WGH1"/>
<dbReference type="InterPro" id="IPR051224">
    <property type="entry name" value="NiCoT_RcnA"/>
</dbReference>
<comment type="caution">
    <text evidence="14">The sequence shown here is derived from an EMBL/GenBank/DDBJ whole genome shotgun (WGS) entry which is preliminary data.</text>
</comment>
<keyword evidence="5" id="KW-1003">Cell membrane</keyword>
<dbReference type="Pfam" id="PF03824">
    <property type="entry name" value="NicO"/>
    <property type="match status" value="1"/>
</dbReference>
<comment type="caution">
    <text evidence="13">Lacks conserved residue(s) required for the propagation of feature annotation.</text>
</comment>
<evidence type="ECO:0000256" key="3">
    <source>
        <dbReference type="ARBA" id="ARBA00022426"/>
    </source>
</evidence>
<evidence type="ECO:0000256" key="7">
    <source>
        <dbReference type="ARBA" id="ARBA00022692"/>
    </source>
</evidence>
<feature type="transmembrane region" description="Helical" evidence="13">
    <location>
        <begin position="277"/>
        <end position="298"/>
    </location>
</feature>
<keyword evidence="12" id="KW-0170">Cobalt</keyword>
<evidence type="ECO:0000256" key="2">
    <source>
        <dbReference type="ARBA" id="ARBA00004651"/>
    </source>
</evidence>
<evidence type="ECO:0000256" key="11">
    <source>
        <dbReference type="ARBA" id="ARBA00023136"/>
    </source>
</evidence>
<protein>
    <recommendedName>
        <fullName evidence="13">Nickel/cobalt efflux system</fullName>
    </recommendedName>
</protein>
<keyword evidence="9" id="KW-0406">Ion transport</keyword>
<dbReference type="GO" id="GO:0005886">
    <property type="term" value="C:plasma membrane"/>
    <property type="evidence" value="ECO:0007669"/>
    <property type="project" value="UniProtKB-SubCell"/>
</dbReference>
<dbReference type="GO" id="GO:0015099">
    <property type="term" value="F:nickel cation transmembrane transporter activity"/>
    <property type="evidence" value="ECO:0007669"/>
    <property type="project" value="UniProtKB-UniRule"/>
</dbReference>
<dbReference type="PANTHER" id="PTHR40659">
    <property type="entry name" value="NICKEL/COBALT EFFLUX SYSTEM RCNA"/>
    <property type="match status" value="1"/>
</dbReference>
<feature type="transmembrane region" description="Helical" evidence="13">
    <location>
        <begin position="137"/>
        <end position="155"/>
    </location>
</feature>
<evidence type="ECO:0000256" key="13">
    <source>
        <dbReference type="RuleBase" id="RU362101"/>
    </source>
</evidence>
<evidence type="ECO:0000256" key="1">
    <source>
        <dbReference type="ARBA" id="ARBA00002510"/>
    </source>
</evidence>
<accession>A0A918WGH1</accession>
<dbReference type="GO" id="GO:0010045">
    <property type="term" value="P:response to nickel cation"/>
    <property type="evidence" value="ECO:0007669"/>
    <property type="project" value="TreeGrafter"/>
</dbReference>
<feature type="transmembrane region" description="Helical" evidence="13">
    <location>
        <begin position="56"/>
        <end position="74"/>
    </location>
</feature>
<keyword evidence="11 13" id="KW-0472">Membrane</keyword>
<dbReference type="GO" id="GO:0032025">
    <property type="term" value="P:response to cobalt ion"/>
    <property type="evidence" value="ECO:0007669"/>
    <property type="project" value="TreeGrafter"/>
</dbReference>
<keyword evidence="10" id="KW-0921">Nickel transport</keyword>
<reference evidence="14" key="2">
    <citation type="submission" date="2020-09" db="EMBL/GenBank/DDBJ databases">
        <authorList>
            <person name="Sun Q."/>
            <person name="Kim S."/>
        </authorList>
    </citation>
    <scope>NUCLEOTIDE SEQUENCE</scope>
    <source>
        <strain evidence="14">KCTC 23310</strain>
    </source>
</reference>
<keyword evidence="15" id="KW-1185">Reference proteome</keyword>
<feature type="transmembrane region" description="Helical" evidence="13">
    <location>
        <begin position="94"/>
        <end position="125"/>
    </location>
</feature>
<evidence type="ECO:0000256" key="8">
    <source>
        <dbReference type="ARBA" id="ARBA00022989"/>
    </source>
</evidence>
<dbReference type="GO" id="GO:0046583">
    <property type="term" value="F:monoatomic cation efflux transmembrane transporter activity"/>
    <property type="evidence" value="ECO:0007669"/>
    <property type="project" value="TreeGrafter"/>
</dbReference>
<organism evidence="14 15">
    <name type="scientific">Neogemmobacter tilapiae</name>
    <dbReference type="NCBI Taxonomy" id="875041"/>
    <lineage>
        <taxon>Bacteria</taxon>
        <taxon>Pseudomonadati</taxon>
        <taxon>Pseudomonadota</taxon>
        <taxon>Alphaproteobacteria</taxon>
        <taxon>Rhodobacterales</taxon>
        <taxon>Paracoccaceae</taxon>
        <taxon>Neogemmobacter</taxon>
    </lineage>
</organism>
<evidence type="ECO:0000256" key="12">
    <source>
        <dbReference type="ARBA" id="ARBA00023285"/>
    </source>
</evidence>
<evidence type="ECO:0000256" key="4">
    <source>
        <dbReference type="ARBA" id="ARBA00022448"/>
    </source>
</evidence>
<evidence type="ECO:0000313" key="15">
    <source>
        <dbReference type="Proteomes" id="UP000638981"/>
    </source>
</evidence>
<evidence type="ECO:0000256" key="6">
    <source>
        <dbReference type="ARBA" id="ARBA00022596"/>
    </source>
</evidence>
<keyword evidence="7 13" id="KW-0812">Transmembrane</keyword>
<proteinExistence type="inferred from homology"/>
<gene>
    <name evidence="14" type="ORF">GCM10007315_02030</name>
</gene>
<evidence type="ECO:0000313" key="14">
    <source>
        <dbReference type="EMBL" id="GHC44432.1"/>
    </source>
</evidence>
<dbReference type="InterPro" id="IPR011541">
    <property type="entry name" value="Ni/Co_transpt_high_affinity"/>
</dbReference>
<dbReference type="RefSeq" id="WP_189409584.1">
    <property type="nucleotide sequence ID" value="NZ_BMYJ01000001.1"/>
</dbReference>
<comment type="function">
    <text evidence="1">Efflux system for nickel and cobalt.</text>
</comment>
<evidence type="ECO:0000256" key="5">
    <source>
        <dbReference type="ARBA" id="ARBA00022475"/>
    </source>
</evidence>
<dbReference type="Proteomes" id="UP000638981">
    <property type="component" value="Unassembled WGS sequence"/>
</dbReference>
<name>A0A918WGH1_9RHOB</name>
<keyword evidence="3" id="KW-0171">Cobalt transport</keyword>
<dbReference type="GO" id="GO:0006824">
    <property type="term" value="P:cobalt ion transport"/>
    <property type="evidence" value="ECO:0007669"/>
    <property type="project" value="UniProtKB-KW"/>
</dbReference>
<evidence type="ECO:0000256" key="9">
    <source>
        <dbReference type="ARBA" id="ARBA00023065"/>
    </source>
</evidence>
<dbReference type="PANTHER" id="PTHR40659:SF1">
    <property type="entry name" value="NICKEL_COBALT EFFLUX SYSTEM RCNA"/>
    <property type="match status" value="1"/>
</dbReference>
<keyword evidence="6" id="KW-0533">Nickel</keyword>
<dbReference type="EMBL" id="BMYJ01000001">
    <property type="protein sequence ID" value="GHC44432.1"/>
    <property type="molecule type" value="Genomic_DNA"/>
</dbReference>
<reference evidence="14" key="1">
    <citation type="journal article" date="2014" name="Int. J. Syst. Evol. Microbiol.">
        <title>Complete genome sequence of Corynebacterium casei LMG S-19264T (=DSM 44701T), isolated from a smear-ripened cheese.</title>
        <authorList>
            <consortium name="US DOE Joint Genome Institute (JGI-PGF)"/>
            <person name="Walter F."/>
            <person name="Albersmeier A."/>
            <person name="Kalinowski J."/>
            <person name="Ruckert C."/>
        </authorList>
    </citation>
    <scope>NUCLEOTIDE SEQUENCE</scope>
    <source>
        <strain evidence="14">KCTC 23310</strain>
    </source>
</reference>
<sequence length="299" mass="31630">MQRKLILAGLAIALVLAGLWALGGFESLATWAIDAQREVQDHLARAVRRLRGGEAGALAGLLSLCFAYGFLHAVGPGHGKALIGGYGMARRVRLAPLAALALVSSLAQSLFAILLVYAFVLLFGWTRAQVEGLSDQWLLPASQAAILLIGLWLVWRGFRHWRPAAAPVHDHHHHHDHDHAHCDHAHGPTPAQMENLSGPKDAILLVASIAIRPCSGALFLLIITWSLGLAAAGILGTLAMGLGTASVTIAVAALSFWAREGALLSLPERLAQTALPLIEMTAGLIIAGVAGLLLWRALT</sequence>